<evidence type="ECO:0008006" key="3">
    <source>
        <dbReference type="Google" id="ProtNLM"/>
    </source>
</evidence>
<dbReference type="InterPro" id="IPR008969">
    <property type="entry name" value="CarboxyPept-like_regulatory"/>
</dbReference>
<comment type="caution">
    <text evidence="2">The sequence shown here is derived from an EMBL/GenBank/DDBJ whole genome shotgun (WGS) entry which is preliminary data.</text>
</comment>
<feature type="region of interest" description="Disordered" evidence="1">
    <location>
        <begin position="894"/>
        <end position="942"/>
    </location>
</feature>
<name>A0A7V5CSA4_9BACT</name>
<feature type="compositionally biased region" description="Pro residues" evidence="1">
    <location>
        <begin position="894"/>
        <end position="904"/>
    </location>
</feature>
<gene>
    <name evidence="2" type="ORF">ENW50_01130</name>
</gene>
<feature type="compositionally biased region" description="Basic residues" evidence="1">
    <location>
        <begin position="917"/>
        <end position="942"/>
    </location>
</feature>
<dbReference type="Gene3D" id="2.60.40.10">
    <property type="entry name" value="Immunoglobulins"/>
    <property type="match status" value="1"/>
</dbReference>
<protein>
    <recommendedName>
        <fullName evidence="3">Cna protein B-type domain protein</fullName>
    </recommendedName>
</protein>
<sequence>MHFRFRGQDTERAIRLHDSVIRFLLLVLLGCLFAPPVWAQVQAKDAILVQYRHTRSFTEPGVTAVYSLNTAVADAQAVPGGYEIVGRAPGQANVVVVTITGVHTLLVTVPAPVSRRRQASGLPSAPGQTVQYGQYQFLYNNNPDEITNVENLTEIQGVRTIHIQITNADMFQADGQTPIGFPLLSYQISYPKRTLTLVDEMVDNSDLTLNGILLRGIHYTTGPWEFHAGITSMTQFQDFLLPGNRYEVAGLSRSFRLNKHSDLKGNFYYFDTNTTVNYGAKTGGIGTVQYDFTLGHALRASAEVGIGNGAAFSGKIDGGTATQRYDLNIHYLSPQIASLGMTLLHGRTANFNWTGKFGKKVQMQASGSDTKINLTLERQQVDTTSLQEVVNLQRHFGVTGGITASRFIETLPYSPTIISKGFLFGPQLQWKHVGGSFQYELLKNGGSTPDSHNYSTTLQAGMAALSGSVYFDVQTETPVLAPVQSGNSSLQQMLQHESVTAMSPTQLAQFMRENSSLTSQGYTQPVTFGLATNRKQYGGMLNWTNKKAGRFSFNALVNTSTGGNIPAMRLLDGGLTWTRKMGPNNVLNAGFSMFHTVAGGQASTQPVIQFSLQHQLYAIPRWILPVRHGVIQGYVFEDAQYEQSFATGDQPLEGVLVYLDGHRSTHTNAAGHYMFRGVPYGMHRVEVDYRNKQVFFYTSSNPRSVMTGGTADFGVDFAQGRIFGKVINDAGQGLEVTLRITGAHISRQIDTAGDGTFTVEGLPDGVYTIHPEASTFPPGYPLGSLQDQKVHVTARTPGHVVFRLPAERSASGRVEFFDGSTGKKAPLAGAEVSIPGLHRTVHTDTQGRFLFRNLPAGRQSVIVQYDGKSFQQRVHLESGPDIEDGLSFLIPHTFPKPAPPPAPTPAETTPAIPGNQLHRRYRPRAKRYYPRSQRRERRLKMQ</sequence>
<dbReference type="SUPFAM" id="SSF49464">
    <property type="entry name" value="Carboxypeptidase regulatory domain-like"/>
    <property type="match status" value="1"/>
</dbReference>
<organism evidence="2">
    <name type="scientific">Acidobacterium capsulatum</name>
    <dbReference type="NCBI Taxonomy" id="33075"/>
    <lineage>
        <taxon>Bacteria</taxon>
        <taxon>Pseudomonadati</taxon>
        <taxon>Acidobacteriota</taxon>
        <taxon>Terriglobia</taxon>
        <taxon>Terriglobales</taxon>
        <taxon>Acidobacteriaceae</taxon>
        <taxon>Acidobacterium</taxon>
    </lineage>
</organism>
<dbReference type="Pfam" id="PF13620">
    <property type="entry name" value="CarboxypepD_reg"/>
    <property type="match status" value="1"/>
</dbReference>
<evidence type="ECO:0000256" key="1">
    <source>
        <dbReference type="SAM" id="MobiDB-lite"/>
    </source>
</evidence>
<dbReference type="Gene3D" id="2.60.40.1120">
    <property type="entry name" value="Carboxypeptidase-like, regulatory domain"/>
    <property type="match status" value="2"/>
</dbReference>
<evidence type="ECO:0000313" key="2">
    <source>
        <dbReference type="EMBL" id="HGY93284.1"/>
    </source>
</evidence>
<dbReference type="AlphaFoldDB" id="A0A7V5CSA4"/>
<accession>A0A7V5CSA4</accession>
<reference evidence="2" key="1">
    <citation type="journal article" date="2020" name="mSystems">
        <title>Genome- and Community-Level Interaction Insights into Carbon Utilization and Element Cycling Functions of Hydrothermarchaeota in Hydrothermal Sediment.</title>
        <authorList>
            <person name="Zhou Z."/>
            <person name="Liu Y."/>
            <person name="Xu W."/>
            <person name="Pan J."/>
            <person name="Luo Z.H."/>
            <person name="Li M."/>
        </authorList>
    </citation>
    <scope>NUCLEOTIDE SEQUENCE [LARGE SCALE GENOMIC DNA]</scope>
    <source>
        <strain evidence="2">SpSt-855</strain>
    </source>
</reference>
<proteinExistence type="predicted"/>
<dbReference type="EMBL" id="DTKL01000010">
    <property type="protein sequence ID" value="HGY93284.1"/>
    <property type="molecule type" value="Genomic_DNA"/>
</dbReference>
<dbReference type="SUPFAM" id="SSF49478">
    <property type="entry name" value="Cna protein B-type domain"/>
    <property type="match status" value="1"/>
</dbReference>
<dbReference type="InterPro" id="IPR013783">
    <property type="entry name" value="Ig-like_fold"/>
</dbReference>